<gene>
    <name evidence="1" type="ORF">NCTC9185_03810</name>
</gene>
<proteinExistence type="predicted"/>
<evidence type="ECO:0000313" key="1">
    <source>
        <dbReference type="EMBL" id="VTN11849.1"/>
    </source>
</evidence>
<accession>A0A4U9D0N4</accession>
<protein>
    <submittedName>
        <fullName evidence="1">Uncharacterized protein</fullName>
    </submittedName>
</protein>
<evidence type="ECO:0000313" key="2">
    <source>
        <dbReference type="Proteomes" id="UP000339249"/>
    </source>
</evidence>
<reference evidence="1 2" key="1">
    <citation type="submission" date="2019-04" db="EMBL/GenBank/DDBJ databases">
        <authorList>
            <consortium name="Pathogen Informatics"/>
        </authorList>
    </citation>
    <scope>NUCLEOTIDE SEQUENCE [LARGE SCALE GENOMIC DNA]</scope>
    <source>
        <strain evidence="1 2">NCTC9185</strain>
    </source>
</reference>
<name>A0A4U9D0N4_RAOTE</name>
<dbReference type="Proteomes" id="UP000339249">
    <property type="component" value="Unassembled WGS sequence"/>
</dbReference>
<organism evidence="1 2">
    <name type="scientific">Raoultella terrigena</name>
    <name type="common">Klebsiella terrigena</name>
    <dbReference type="NCBI Taxonomy" id="577"/>
    <lineage>
        <taxon>Bacteria</taxon>
        <taxon>Pseudomonadati</taxon>
        <taxon>Pseudomonadota</taxon>
        <taxon>Gammaproteobacteria</taxon>
        <taxon>Enterobacterales</taxon>
        <taxon>Enterobacteriaceae</taxon>
        <taxon>Klebsiella/Raoultella group</taxon>
        <taxon>Raoultella</taxon>
    </lineage>
</organism>
<dbReference type="EMBL" id="CABDVU010000001">
    <property type="protein sequence ID" value="VTN11849.1"/>
    <property type="molecule type" value="Genomic_DNA"/>
</dbReference>
<sequence>MINLAQKIEEAIRQASIGAIDFSTLRGNVNLGDLVKALTVDKNDYEQSVLYEIPNEHSHAFNVLTSSGDMDSLVMFSQRHGLMCSESDARTLDAAILLYFQSQFDIAQTIADRVYANRLRMYIYPKILRDIQENAYREKLKETAKRPRNKHYIDAINIARATWEKYPAASKNGMCQKLHEHFKGQVSSDTLDRWIKAAKIKPRVKSKATSFSLVVLEGA</sequence>
<dbReference type="AlphaFoldDB" id="A0A4U9D0N4"/>